<reference evidence="6 7" key="1">
    <citation type="submission" date="2024-08" db="EMBL/GenBank/DDBJ databases">
        <title>Insights into the chromosomal genome structure of Flemingia macrophylla.</title>
        <authorList>
            <person name="Ding Y."/>
            <person name="Zhao Y."/>
            <person name="Bi W."/>
            <person name="Wu M."/>
            <person name="Zhao G."/>
            <person name="Gong Y."/>
            <person name="Li W."/>
            <person name="Zhang P."/>
        </authorList>
    </citation>
    <scope>NUCLEOTIDE SEQUENCE [LARGE SCALE GENOMIC DNA]</scope>
    <source>
        <strain evidence="6">DYQJB</strain>
        <tissue evidence="6">Leaf</tissue>
    </source>
</reference>
<dbReference type="InterPro" id="IPR056149">
    <property type="entry name" value="PRP5/DDX46/KHDC4_KH"/>
</dbReference>
<dbReference type="InterPro" id="IPR055256">
    <property type="entry name" value="KH_1_KHDC4/BBP-like"/>
</dbReference>
<dbReference type="PANTHER" id="PTHR15744:SF0">
    <property type="entry name" value="KH HOMOLOGY DOMAIN-CONTAINING PROTEIN 4"/>
    <property type="match status" value="1"/>
</dbReference>
<dbReference type="PANTHER" id="PTHR15744">
    <property type="entry name" value="BLOM7"/>
    <property type="match status" value="1"/>
</dbReference>
<dbReference type="Proteomes" id="UP001603857">
    <property type="component" value="Unassembled WGS sequence"/>
</dbReference>
<feature type="region of interest" description="Disordered" evidence="3">
    <location>
        <begin position="1"/>
        <end position="34"/>
    </location>
</feature>
<accession>A0ABD1M256</accession>
<evidence type="ECO:0000259" key="5">
    <source>
        <dbReference type="Pfam" id="PF23469"/>
    </source>
</evidence>
<proteinExistence type="predicted"/>
<dbReference type="Pfam" id="PF23469">
    <property type="entry name" value="KH_12"/>
    <property type="match status" value="1"/>
</dbReference>
<feature type="compositionally biased region" description="Polar residues" evidence="3">
    <location>
        <begin position="8"/>
        <end position="24"/>
    </location>
</feature>
<evidence type="ECO:0000256" key="2">
    <source>
        <dbReference type="ARBA" id="ARBA00081001"/>
    </source>
</evidence>
<organism evidence="6 7">
    <name type="scientific">Flemingia macrophylla</name>
    <dbReference type="NCBI Taxonomy" id="520843"/>
    <lineage>
        <taxon>Eukaryota</taxon>
        <taxon>Viridiplantae</taxon>
        <taxon>Streptophyta</taxon>
        <taxon>Embryophyta</taxon>
        <taxon>Tracheophyta</taxon>
        <taxon>Spermatophyta</taxon>
        <taxon>Magnoliopsida</taxon>
        <taxon>eudicotyledons</taxon>
        <taxon>Gunneridae</taxon>
        <taxon>Pentapetalae</taxon>
        <taxon>rosids</taxon>
        <taxon>fabids</taxon>
        <taxon>Fabales</taxon>
        <taxon>Fabaceae</taxon>
        <taxon>Papilionoideae</taxon>
        <taxon>50 kb inversion clade</taxon>
        <taxon>NPAAA clade</taxon>
        <taxon>indigoferoid/millettioid clade</taxon>
        <taxon>Phaseoleae</taxon>
        <taxon>Flemingia</taxon>
    </lineage>
</organism>
<feature type="region of interest" description="Disordered" evidence="3">
    <location>
        <begin position="482"/>
        <end position="521"/>
    </location>
</feature>
<evidence type="ECO:0000313" key="6">
    <source>
        <dbReference type="EMBL" id="KAL2329879.1"/>
    </source>
</evidence>
<dbReference type="Gene3D" id="3.30.1370.10">
    <property type="entry name" value="K Homology domain, type 1"/>
    <property type="match status" value="1"/>
</dbReference>
<feature type="domain" description="ATP-dependent RNA helicase PRP5/DDX46/KHDC4 KH" evidence="5">
    <location>
        <begin position="106"/>
        <end position="194"/>
    </location>
</feature>
<evidence type="ECO:0000259" key="4">
    <source>
        <dbReference type="Pfam" id="PF22675"/>
    </source>
</evidence>
<comment type="caution">
    <text evidence="6">The sequence shown here is derived from an EMBL/GenBank/DDBJ whole genome shotgun (WGS) entry which is preliminary data.</text>
</comment>
<feature type="compositionally biased region" description="Low complexity" evidence="3">
    <location>
        <begin position="482"/>
        <end position="502"/>
    </location>
</feature>
<evidence type="ECO:0000256" key="3">
    <source>
        <dbReference type="SAM" id="MobiDB-lite"/>
    </source>
</evidence>
<keyword evidence="7" id="KW-1185">Reference proteome</keyword>
<dbReference type="CDD" id="cd22471">
    <property type="entry name" value="KH-I_RIK_like_rpt1"/>
    <property type="match status" value="1"/>
</dbReference>
<dbReference type="InterPro" id="IPR031121">
    <property type="entry name" value="RIK/BLOM7"/>
</dbReference>
<dbReference type="FunFam" id="3.30.1370.10:FF:000037">
    <property type="entry name" value="KH domain protein"/>
    <property type="match status" value="1"/>
</dbReference>
<feature type="domain" description="KHDC4/BBP-like KH-domain type I" evidence="4">
    <location>
        <begin position="224"/>
        <end position="299"/>
    </location>
</feature>
<evidence type="ECO:0000256" key="1">
    <source>
        <dbReference type="ARBA" id="ARBA00070402"/>
    </source>
</evidence>
<dbReference type="SUPFAM" id="SSF54791">
    <property type="entry name" value="Eukaryotic type KH-domain (KH-domain type I)"/>
    <property type="match status" value="1"/>
</dbReference>
<sequence>MAEDSIVRVSSSDETPVANDASQTRQRKKRKWDQPAESLMAVPGVLPLSNAVPLGGVAFQGVAPVISGALLTNPLAASAQLQQHTTAATVAAQKLNQQKIQDELIIAREIVINDAESSIRYKLTKRQTQEEIQRCTGAIVITRGKYRLPNAPPDGEKPLYLHISAGAQIKETAERILAVDRAAAMIEEMLKQGENSQSISTSSPSALVNGLKMPSTCVFLGFDADPSLNIVARIRGPNDQYINHIMNETGATVVLRGRGSGNNECLNGEDGQQPLHLFLSSYNAKSLEDARFLAENLLDTISMECGALRVSSCKVYSAVPPPQQVYTAVPPPQQVYSAVPPPQQVYSVPSLSKQITTAISPPQQVYSAVPPPQQLLTGVQSSGIEPEAGTSLITSSISAAVALTPVPPASLVGAAGVAASLTLGTTLQSTGHLSSGPQANMIGYTPPLVSAGTSYIGYGGIYPQATPLQQVALALRHSPPVASTVAPTTSASSRESRSTSSSDLEKEKRPPQKRKFQELPVGSKGTTRFNQVFSLTFYEAKSLTLDLSVGPLSHEKEVRRKDPWSETLLEEDLNHEQRTQAICDDVWRRGWPRDHWGWVALLEALLTLLSPDETAAALQQMAVDGGGDAGDSGEKSRKPNEQSDGLVVRNISTMPAPKKLVRRSSNGMPPPLPITMPPPPPKFCDTPEVKVQDKNKTLLKTKSDAVPDTLVKLMEYGEEDDDLDDSSEESLPHATQAIGVQKPFWAL</sequence>
<name>A0ABD1M256_9FABA</name>
<protein>
    <recommendedName>
        <fullName evidence="1">Protein RIK</fullName>
    </recommendedName>
    <alternativeName>
        <fullName evidence="2">Rough sheath 2-interacting KH domain protein</fullName>
    </alternativeName>
</protein>
<evidence type="ECO:0000313" key="7">
    <source>
        <dbReference type="Proteomes" id="UP001603857"/>
    </source>
</evidence>
<feature type="region of interest" description="Disordered" evidence="3">
    <location>
        <begin position="623"/>
        <end position="645"/>
    </location>
</feature>
<dbReference type="Pfam" id="PF22675">
    <property type="entry name" value="KH-I_KHDC4-BBP"/>
    <property type="match status" value="1"/>
</dbReference>
<feature type="compositionally biased region" description="Basic and acidic residues" evidence="3">
    <location>
        <begin position="632"/>
        <end position="641"/>
    </location>
</feature>
<gene>
    <name evidence="6" type="ORF">Fmac_017460</name>
</gene>
<dbReference type="EMBL" id="JBGMDY010000006">
    <property type="protein sequence ID" value="KAL2329879.1"/>
    <property type="molecule type" value="Genomic_DNA"/>
</dbReference>
<dbReference type="AlphaFoldDB" id="A0ABD1M256"/>
<dbReference type="InterPro" id="IPR036612">
    <property type="entry name" value="KH_dom_type_1_sf"/>
</dbReference>